<organism evidence="4 5">
    <name type="scientific">Neptunomonas qingdaonensis</name>
    <dbReference type="NCBI Taxonomy" id="1045558"/>
    <lineage>
        <taxon>Bacteria</taxon>
        <taxon>Pseudomonadati</taxon>
        <taxon>Pseudomonadota</taxon>
        <taxon>Gammaproteobacteria</taxon>
        <taxon>Oceanospirillales</taxon>
        <taxon>Oceanospirillaceae</taxon>
        <taxon>Neptunomonas</taxon>
    </lineage>
</organism>
<dbReference type="SMART" id="SM00331">
    <property type="entry name" value="PP2C_SIG"/>
    <property type="match status" value="1"/>
</dbReference>
<dbReference type="Pfam" id="PF13581">
    <property type="entry name" value="HATPase_c_2"/>
    <property type="match status" value="1"/>
</dbReference>
<feature type="domain" description="Response regulatory" evidence="3">
    <location>
        <begin position="15"/>
        <end position="131"/>
    </location>
</feature>
<dbReference type="Gene3D" id="3.60.40.10">
    <property type="entry name" value="PPM-type phosphatase domain"/>
    <property type="match status" value="1"/>
</dbReference>
<dbReference type="Proteomes" id="UP000198623">
    <property type="component" value="Unassembled WGS sequence"/>
</dbReference>
<dbReference type="GO" id="GO:0016791">
    <property type="term" value="F:phosphatase activity"/>
    <property type="evidence" value="ECO:0007669"/>
    <property type="project" value="TreeGrafter"/>
</dbReference>
<dbReference type="Gene3D" id="3.30.565.10">
    <property type="entry name" value="Histidine kinase-like ATPase, C-terminal domain"/>
    <property type="match status" value="1"/>
</dbReference>
<dbReference type="CDD" id="cd16936">
    <property type="entry name" value="HATPase_RsbW-like"/>
    <property type="match status" value="1"/>
</dbReference>
<dbReference type="OrthoDB" id="9811749at2"/>
<dbReference type="PROSITE" id="PS50110">
    <property type="entry name" value="RESPONSE_REGULATORY"/>
    <property type="match status" value="1"/>
</dbReference>
<evidence type="ECO:0000313" key="4">
    <source>
        <dbReference type="EMBL" id="SFG73186.1"/>
    </source>
</evidence>
<dbReference type="Gene3D" id="3.40.50.2300">
    <property type="match status" value="1"/>
</dbReference>
<evidence type="ECO:0000313" key="5">
    <source>
        <dbReference type="Proteomes" id="UP000198623"/>
    </source>
</evidence>
<feature type="modified residue" description="4-aspartylphosphate" evidence="2">
    <location>
        <position position="64"/>
    </location>
</feature>
<dbReference type="AlphaFoldDB" id="A0A1I2UEC3"/>
<sequence>MSRTHITDYPVAREKVLVVDDQLINRELLQSMLVKIGFDVILASNGQEAVDLFSQHLPALVLMDIAMPHMDGIEATRLIKQAAGEIFVPVIMISGLDGDDVIRRSIEMGGDDFIHRPFSYEVLRVKIKAIQRISDLYREVQRLYVLRQHEEDIAEDIFSNAIEKDNITFDQIKLHKRAASTFSGDVQITAIRPNGDINILLGDFTGHGLTSVVGALPLAETFRAMTRKGYEAEQVIAQINRKLHGLLPTGLFLAASMVTMSSNGRCTIWNGGMPDILILSAEGEVRQRIESGDPPLGIVPDMPDMNFTFTQLEPDDKILLVSDGVLEARNTDGEYFGEQRLLWAAMLGCREDDLLGRIMRAVDTFLKGHEQDDDISLIEIPGRIKMFASSLAEPGVNPALVQQDQSAGWTWSICLQGNNLKRVNPVAIALSQLQEVEGPGDHWHDIFTILTELFVNALDHGVLNLPSSLKSSAGGFTEYFAQREASLEQLESSCYVSIHLTSVKAAGQSSLLKITVQDSGSGFDHARWLDRIAERADDETGLAGRGIMLVQALCQSLIYSEDGSTVTAEYSWGDGLMALN</sequence>
<keyword evidence="1" id="KW-0378">Hydrolase</keyword>
<dbReference type="InterPro" id="IPR003594">
    <property type="entry name" value="HATPase_dom"/>
</dbReference>
<dbReference type="STRING" id="1045558.SAMN05216175_11253"/>
<dbReference type="GO" id="GO:0000160">
    <property type="term" value="P:phosphorelay signal transduction system"/>
    <property type="evidence" value="ECO:0007669"/>
    <property type="project" value="InterPro"/>
</dbReference>
<dbReference type="SUPFAM" id="SSF55874">
    <property type="entry name" value="ATPase domain of HSP90 chaperone/DNA topoisomerase II/histidine kinase"/>
    <property type="match status" value="1"/>
</dbReference>
<evidence type="ECO:0000256" key="2">
    <source>
        <dbReference type="PROSITE-ProRule" id="PRU00169"/>
    </source>
</evidence>
<dbReference type="PANTHER" id="PTHR43156:SF2">
    <property type="entry name" value="STAGE II SPORULATION PROTEIN E"/>
    <property type="match status" value="1"/>
</dbReference>
<dbReference type="InterPro" id="IPR001789">
    <property type="entry name" value="Sig_transdc_resp-reg_receiver"/>
</dbReference>
<dbReference type="InterPro" id="IPR001932">
    <property type="entry name" value="PPM-type_phosphatase-like_dom"/>
</dbReference>
<gene>
    <name evidence="4" type="ORF">SAMN05216175_11253</name>
</gene>
<evidence type="ECO:0000259" key="3">
    <source>
        <dbReference type="PROSITE" id="PS50110"/>
    </source>
</evidence>
<dbReference type="InterPro" id="IPR036457">
    <property type="entry name" value="PPM-type-like_dom_sf"/>
</dbReference>
<name>A0A1I2UEC3_9GAMM</name>
<proteinExistence type="predicted"/>
<dbReference type="InterPro" id="IPR052016">
    <property type="entry name" value="Bact_Sigma-Reg"/>
</dbReference>
<dbReference type="InterPro" id="IPR011006">
    <property type="entry name" value="CheY-like_superfamily"/>
</dbReference>
<dbReference type="InterPro" id="IPR036890">
    <property type="entry name" value="HATPase_C_sf"/>
</dbReference>
<dbReference type="SUPFAM" id="SSF52172">
    <property type="entry name" value="CheY-like"/>
    <property type="match status" value="1"/>
</dbReference>
<keyword evidence="2" id="KW-0597">Phosphoprotein</keyword>
<dbReference type="EMBL" id="FOOU01000012">
    <property type="protein sequence ID" value="SFG73186.1"/>
    <property type="molecule type" value="Genomic_DNA"/>
</dbReference>
<dbReference type="PANTHER" id="PTHR43156">
    <property type="entry name" value="STAGE II SPORULATION PROTEIN E-RELATED"/>
    <property type="match status" value="1"/>
</dbReference>
<reference evidence="5" key="1">
    <citation type="submission" date="2016-10" db="EMBL/GenBank/DDBJ databases">
        <authorList>
            <person name="Varghese N."/>
            <person name="Submissions S."/>
        </authorList>
    </citation>
    <scope>NUCLEOTIDE SEQUENCE [LARGE SCALE GENOMIC DNA]</scope>
    <source>
        <strain evidence="5">CGMCC 1.10971</strain>
    </source>
</reference>
<accession>A0A1I2UEC3</accession>
<dbReference type="Pfam" id="PF07228">
    <property type="entry name" value="SpoIIE"/>
    <property type="match status" value="1"/>
</dbReference>
<dbReference type="RefSeq" id="WP_090729152.1">
    <property type="nucleotide sequence ID" value="NZ_FOOU01000012.1"/>
</dbReference>
<keyword evidence="5" id="KW-1185">Reference proteome</keyword>
<dbReference type="Pfam" id="PF00072">
    <property type="entry name" value="Response_reg"/>
    <property type="match status" value="1"/>
</dbReference>
<protein>
    <submittedName>
        <fullName evidence="4">Serine phosphatase RsbU, regulator of sigma subunit</fullName>
    </submittedName>
</protein>
<dbReference type="SMART" id="SM00448">
    <property type="entry name" value="REC"/>
    <property type="match status" value="1"/>
</dbReference>
<evidence type="ECO:0000256" key="1">
    <source>
        <dbReference type="ARBA" id="ARBA00022801"/>
    </source>
</evidence>